<dbReference type="CDD" id="cd19499">
    <property type="entry name" value="RecA-like_ClpB_Hsp104-like"/>
    <property type="match status" value="1"/>
</dbReference>
<keyword evidence="4" id="KW-0645">Protease</keyword>
<dbReference type="GO" id="GO:0008233">
    <property type="term" value="F:peptidase activity"/>
    <property type="evidence" value="ECO:0007669"/>
    <property type="project" value="UniProtKB-KW"/>
</dbReference>
<evidence type="ECO:0000256" key="2">
    <source>
        <dbReference type="ARBA" id="ARBA00022840"/>
    </source>
</evidence>
<name>A0A7H0H2P2_9ACTN</name>
<sequence>MTTQPSPASSAVPAWLRPEEKATPMWLRTLYASLPVAAVCVVHGGIHDLHPIPLGGQLRPDTTMNAIWQVLSECGFHALLTFDPLNGLTIFRTASGWDPAGIQHALSAQTRSTLVKNLLQTPTERALRAADDPGAAQVSFMGMDAIAETVAQTAEPAMALVIDYNSQMRGDNREDDPGFRQLMLASLMLANSHSLVKDKLVRFAWPGRDGQLRHPVIWLVDRPDDLPGWLTQGDGIRQIPIATPDVDSRLRVARLLVSGQVPAGDVGSVAQRFADATEGFSTRGMFEAVQLARGTNSVAGDIEGAVRTYREGLSENPWQSTRLREQLADGRTVLQRRVKGQDEAVERVLDILKRSTLGLTGAHQRQQATAPRGVLYFAGPTGVGKTEMAKAIAELVFADERALVRFDMSEFQDDHAKIRLIGAPPSYVGYGAGGELTNAIQQRPHSIVLFDEMDKAGRDVNDLFLQILSDGRLTDGAGRTALFSESLIVFTSNQGATTAGDLLNLDLDAPGQAELYEDTIKGSVENHFRETLGRPELLGRLGDNIVVFRPMRGQTATGLADTLIDTIVSNVRIRVGNDVILTAGARSALLEAVTTADDLARGGRGITTALENRLTNPLGRALFSLGPDVAVTVTAIGVGSDGRPTLDIERR</sequence>
<dbReference type="GO" id="GO:0016887">
    <property type="term" value="F:ATP hydrolysis activity"/>
    <property type="evidence" value="ECO:0007669"/>
    <property type="project" value="InterPro"/>
</dbReference>
<proteinExistence type="predicted"/>
<dbReference type="InterPro" id="IPR050130">
    <property type="entry name" value="ClpA_ClpB"/>
</dbReference>
<dbReference type="KEGG" id="tdf:H9L22_10895"/>
<keyword evidence="5" id="KW-1185">Reference proteome</keyword>
<evidence type="ECO:0000313" key="5">
    <source>
        <dbReference type="Proteomes" id="UP000516117"/>
    </source>
</evidence>
<dbReference type="SMART" id="SM00382">
    <property type="entry name" value="AAA"/>
    <property type="match status" value="1"/>
</dbReference>
<dbReference type="Pfam" id="PF07724">
    <property type="entry name" value="AAA_2"/>
    <property type="match status" value="1"/>
</dbReference>
<protein>
    <submittedName>
        <fullName evidence="4">ATP-dependent Clp protease ATP-binding subunit</fullName>
    </submittedName>
</protein>
<dbReference type="SUPFAM" id="SSF52540">
    <property type="entry name" value="P-loop containing nucleoside triphosphate hydrolases"/>
    <property type="match status" value="1"/>
</dbReference>
<dbReference type="InterPro" id="IPR001270">
    <property type="entry name" value="ClpA/B"/>
</dbReference>
<dbReference type="GO" id="GO:0005524">
    <property type="term" value="F:ATP binding"/>
    <property type="evidence" value="ECO:0007669"/>
    <property type="project" value="UniProtKB-KW"/>
</dbReference>
<dbReference type="InterPro" id="IPR003959">
    <property type="entry name" value="ATPase_AAA_core"/>
</dbReference>
<dbReference type="PANTHER" id="PTHR11638">
    <property type="entry name" value="ATP-DEPENDENT CLP PROTEASE"/>
    <property type="match status" value="1"/>
</dbReference>
<dbReference type="GO" id="GO:0034605">
    <property type="term" value="P:cellular response to heat"/>
    <property type="evidence" value="ECO:0007669"/>
    <property type="project" value="TreeGrafter"/>
</dbReference>
<dbReference type="AlphaFoldDB" id="A0A7H0H2P2"/>
<dbReference type="Gene3D" id="3.40.50.300">
    <property type="entry name" value="P-loop containing nucleotide triphosphate hydrolases"/>
    <property type="match status" value="1"/>
</dbReference>
<organism evidence="4 5">
    <name type="scientific">Tessaracoccus defluvii</name>
    <dbReference type="NCBI Taxonomy" id="1285901"/>
    <lineage>
        <taxon>Bacteria</taxon>
        <taxon>Bacillati</taxon>
        <taxon>Actinomycetota</taxon>
        <taxon>Actinomycetes</taxon>
        <taxon>Propionibacteriales</taxon>
        <taxon>Propionibacteriaceae</taxon>
        <taxon>Tessaracoccus</taxon>
    </lineage>
</organism>
<keyword evidence="2 4" id="KW-0067">ATP-binding</keyword>
<dbReference type="InterPro" id="IPR027417">
    <property type="entry name" value="P-loop_NTPase"/>
</dbReference>
<accession>A0A7H0H2P2</accession>
<keyword evidence="1" id="KW-0547">Nucleotide-binding</keyword>
<dbReference type="PANTHER" id="PTHR11638:SF18">
    <property type="entry name" value="HEAT SHOCK PROTEIN 104"/>
    <property type="match status" value="1"/>
</dbReference>
<feature type="domain" description="AAA+ ATPase" evidence="3">
    <location>
        <begin position="371"/>
        <end position="521"/>
    </location>
</feature>
<dbReference type="RefSeq" id="WP_187719944.1">
    <property type="nucleotide sequence ID" value="NZ_BAABBL010000018.1"/>
</dbReference>
<dbReference type="GO" id="GO:0006508">
    <property type="term" value="P:proteolysis"/>
    <property type="evidence" value="ECO:0007669"/>
    <property type="project" value="UniProtKB-KW"/>
</dbReference>
<keyword evidence="4" id="KW-0378">Hydrolase</keyword>
<dbReference type="PRINTS" id="PR00300">
    <property type="entry name" value="CLPPROTEASEA"/>
</dbReference>
<evidence type="ECO:0000259" key="3">
    <source>
        <dbReference type="SMART" id="SM00382"/>
    </source>
</evidence>
<dbReference type="EMBL" id="CP060789">
    <property type="protein sequence ID" value="QNP54808.1"/>
    <property type="molecule type" value="Genomic_DNA"/>
</dbReference>
<dbReference type="Proteomes" id="UP000516117">
    <property type="component" value="Chromosome"/>
</dbReference>
<gene>
    <name evidence="4" type="ORF">H9L22_10895</name>
</gene>
<dbReference type="GO" id="GO:0005737">
    <property type="term" value="C:cytoplasm"/>
    <property type="evidence" value="ECO:0007669"/>
    <property type="project" value="TreeGrafter"/>
</dbReference>
<evidence type="ECO:0000313" key="4">
    <source>
        <dbReference type="EMBL" id="QNP54808.1"/>
    </source>
</evidence>
<dbReference type="InterPro" id="IPR003593">
    <property type="entry name" value="AAA+_ATPase"/>
</dbReference>
<evidence type="ECO:0000256" key="1">
    <source>
        <dbReference type="ARBA" id="ARBA00022741"/>
    </source>
</evidence>
<reference evidence="4 5" key="1">
    <citation type="submission" date="2020-08" db="EMBL/GenBank/DDBJ databases">
        <title>Genome sequence of Tessaracoccus defluvii JCM 17540T.</title>
        <authorList>
            <person name="Hyun D.-W."/>
            <person name="Bae J.-W."/>
        </authorList>
    </citation>
    <scope>NUCLEOTIDE SEQUENCE [LARGE SCALE GENOMIC DNA]</scope>
    <source>
        <strain evidence="4 5">JCM 17540</strain>
    </source>
</reference>